<dbReference type="GO" id="GO:0016491">
    <property type="term" value="F:oxidoreductase activity"/>
    <property type="evidence" value="ECO:0007669"/>
    <property type="project" value="InterPro"/>
</dbReference>
<feature type="domain" description="Radical SAM core" evidence="6">
    <location>
        <begin position="77"/>
        <end position="303"/>
    </location>
</feature>
<reference evidence="7 8" key="1">
    <citation type="submission" date="2016-11" db="EMBL/GenBank/DDBJ databases">
        <authorList>
            <person name="Jaros S."/>
            <person name="Januszkiewicz K."/>
            <person name="Wedrychowicz H."/>
        </authorList>
    </citation>
    <scope>NUCLEOTIDE SEQUENCE [LARGE SCALE GENOMIC DNA]</scope>
    <source>
        <strain evidence="7 8">DSM 44523</strain>
    </source>
</reference>
<dbReference type="InterPro" id="IPR006638">
    <property type="entry name" value="Elp3/MiaA/NifB-like_rSAM"/>
</dbReference>
<sequence length="537" mass="59948">MRPDVDYRVIDLDEDAGLLFLAGNHRAFVVDPGLADRLRHGLDHLTEEERAEWRSLVGVGLVSQENRDALSASTAVDGADLAINVNLTNTCNLACAYCFADGGDYGRITEAMGHESVDHIFAFVERNLTPRRSVRLEFFGGEPLANFPVLREICERAERVGAERGVRFVHRVSTNLTLLPEGALDLFARHRFIVSVSIDGCREVQDANRPAKGGQGSYDRVIRNVRAVREAGDDITLVARMTVAQHHPSLLHNVRELWKLNLFDYFQIYPGVFPMEGEESRRPSGPVFVEIGRRPDDQDTPVPSLTGCGSTASTASGRRHVNFFLRDGMVEQFRDFLRDYPTLFAEDNRFKGVLEYERTVQLVLEGQLALSFCSGGRTYFTHSPNQAISPCHRLVGESRFDVGTGERGITRSLADWRQTVDNHPVCGRCWARYLCGGGCKQENYVASGDLTVLNEESCRYQLLLAEEVLRMLGRSSPAYLHRDRRRFDDLFVSCGRPVAPSGRADPDPRALAGFRHFRPVTPPTTPLVLDQDGGGQP</sequence>
<accession>A0A1M4ZDK4</accession>
<dbReference type="SFLD" id="SFLDG01067">
    <property type="entry name" value="SPASM/twitch_domain_containing"/>
    <property type="match status" value="1"/>
</dbReference>
<dbReference type="Gene3D" id="3.20.20.70">
    <property type="entry name" value="Aldolase class I"/>
    <property type="match status" value="2"/>
</dbReference>
<dbReference type="InterPro" id="IPR023885">
    <property type="entry name" value="4Fe4S-binding_SPASM_dom"/>
</dbReference>
<evidence type="ECO:0000256" key="1">
    <source>
        <dbReference type="ARBA" id="ARBA00001966"/>
    </source>
</evidence>
<organism evidence="7 8">
    <name type="scientific">Streptoalloteichus hindustanus</name>
    <dbReference type="NCBI Taxonomy" id="2017"/>
    <lineage>
        <taxon>Bacteria</taxon>
        <taxon>Bacillati</taxon>
        <taxon>Actinomycetota</taxon>
        <taxon>Actinomycetes</taxon>
        <taxon>Pseudonocardiales</taxon>
        <taxon>Pseudonocardiaceae</taxon>
        <taxon>Streptoalloteichus</taxon>
    </lineage>
</organism>
<dbReference type="SFLD" id="SFLDS00029">
    <property type="entry name" value="Radical_SAM"/>
    <property type="match status" value="1"/>
</dbReference>
<dbReference type="Pfam" id="PF04055">
    <property type="entry name" value="Radical_SAM"/>
    <property type="match status" value="1"/>
</dbReference>
<dbReference type="PANTHER" id="PTHR43273">
    <property type="entry name" value="ANAEROBIC SULFATASE-MATURATING ENZYME HOMOLOG ASLB-RELATED"/>
    <property type="match status" value="1"/>
</dbReference>
<proteinExistence type="predicted"/>
<dbReference type="InterPro" id="IPR058240">
    <property type="entry name" value="rSAM_sf"/>
</dbReference>
<dbReference type="InterPro" id="IPR023867">
    <property type="entry name" value="Sulphatase_maturase_rSAM"/>
</dbReference>
<dbReference type="Proteomes" id="UP000184501">
    <property type="component" value="Unassembled WGS sequence"/>
</dbReference>
<dbReference type="GO" id="GO:0051536">
    <property type="term" value="F:iron-sulfur cluster binding"/>
    <property type="evidence" value="ECO:0007669"/>
    <property type="project" value="UniProtKB-KW"/>
</dbReference>
<evidence type="ECO:0000256" key="3">
    <source>
        <dbReference type="ARBA" id="ARBA00022723"/>
    </source>
</evidence>
<keyword evidence="2" id="KW-0949">S-adenosyl-L-methionine</keyword>
<dbReference type="InterPro" id="IPR007197">
    <property type="entry name" value="rSAM"/>
</dbReference>
<dbReference type="EMBL" id="FQVN01000002">
    <property type="protein sequence ID" value="SHF15862.1"/>
    <property type="molecule type" value="Genomic_DNA"/>
</dbReference>
<evidence type="ECO:0000313" key="8">
    <source>
        <dbReference type="Proteomes" id="UP000184501"/>
    </source>
</evidence>
<keyword evidence="4" id="KW-0408">Iron</keyword>
<dbReference type="OrthoDB" id="9782387at2"/>
<gene>
    <name evidence="7" type="ORF">SAMN05444320_102689</name>
</gene>
<name>A0A1M4ZDK4_STRHI</name>
<dbReference type="SUPFAM" id="SSF102114">
    <property type="entry name" value="Radical SAM enzymes"/>
    <property type="match status" value="1"/>
</dbReference>
<dbReference type="CDD" id="cd01335">
    <property type="entry name" value="Radical_SAM"/>
    <property type="match status" value="1"/>
</dbReference>
<dbReference type="RefSeq" id="WP_073480880.1">
    <property type="nucleotide sequence ID" value="NZ_FQVN01000002.1"/>
</dbReference>
<dbReference type="SFLD" id="SFLDG01384">
    <property type="entry name" value="thioether_bond_formation_requi"/>
    <property type="match status" value="1"/>
</dbReference>
<dbReference type="STRING" id="2017.SAMN05444320_102689"/>
<dbReference type="PANTHER" id="PTHR43273:SF8">
    <property type="entry name" value="RADICAL SAM DOMAIN PROTEIN"/>
    <property type="match status" value="1"/>
</dbReference>
<protein>
    <submittedName>
        <fullName evidence="7">Radical SAM additional 4Fe4S-binding SPASM domain-containing protein</fullName>
    </submittedName>
</protein>
<dbReference type="SFLD" id="SFLDG01386">
    <property type="entry name" value="main_SPASM_domain-containing"/>
    <property type="match status" value="1"/>
</dbReference>
<evidence type="ECO:0000256" key="2">
    <source>
        <dbReference type="ARBA" id="ARBA00022691"/>
    </source>
</evidence>
<comment type="cofactor">
    <cofactor evidence="1">
        <name>[4Fe-4S] cluster</name>
        <dbReference type="ChEBI" id="CHEBI:49883"/>
    </cofactor>
</comment>
<evidence type="ECO:0000256" key="4">
    <source>
        <dbReference type="ARBA" id="ARBA00023004"/>
    </source>
</evidence>
<dbReference type="NCBIfam" id="TIGR04085">
    <property type="entry name" value="rSAM_more_4Fe4S"/>
    <property type="match status" value="1"/>
</dbReference>
<dbReference type="InterPro" id="IPR013785">
    <property type="entry name" value="Aldolase_TIM"/>
</dbReference>
<dbReference type="GO" id="GO:0046872">
    <property type="term" value="F:metal ion binding"/>
    <property type="evidence" value="ECO:0007669"/>
    <property type="project" value="UniProtKB-KW"/>
</dbReference>
<dbReference type="PROSITE" id="PS51918">
    <property type="entry name" value="RADICAL_SAM"/>
    <property type="match status" value="1"/>
</dbReference>
<keyword evidence="3" id="KW-0479">Metal-binding</keyword>
<evidence type="ECO:0000313" key="7">
    <source>
        <dbReference type="EMBL" id="SHF15862.1"/>
    </source>
</evidence>
<evidence type="ECO:0000256" key="5">
    <source>
        <dbReference type="ARBA" id="ARBA00023014"/>
    </source>
</evidence>
<keyword evidence="5" id="KW-0411">Iron-sulfur</keyword>
<dbReference type="AlphaFoldDB" id="A0A1M4ZDK4"/>
<dbReference type="SMART" id="SM00729">
    <property type="entry name" value="Elp3"/>
    <property type="match status" value="1"/>
</dbReference>
<evidence type="ECO:0000259" key="6">
    <source>
        <dbReference type="PROSITE" id="PS51918"/>
    </source>
</evidence>
<keyword evidence="8" id="KW-1185">Reference proteome</keyword>